<dbReference type="EMBL" id="LILC01000013">
    <property type="protein sequence ID" value="KOO46686.1"/>
    <property type="molecule type" value="Genomic_DNA"/>
</dbReference>
<evidence type="ECO:0000313" key="3">
    <source>
        <dbReference type="Proteomes" id="UP000037558"/>
    </source>
</evidence>
<dbReference type="Pfam" id="PF09350">
    <property type="entry name" value="DJC28_CD"/>
    <property type="match status" value="1"/>
</dbReference>
<dbReference type="AlphaFoldDB" id="A0A0M0L6I1"/>
<name>A0A0M0L6I1_9BACI</name>
<evidence type="ECO:0000259" key="1">
    <source>
        <dbReference type="Pfam" id="PF09350"/>
    </source>
</evidence>
<gene>
    <name evidence="2" type="ORF">AMD01_11495</name>
</gene>
<proteinExistence type="predicted"/>
<reference evidence="3" key="1">
    <citation type="submission" date="2015-08" db="EMBL/GenBank/DDBJ databases">
        <title>Fjat-14210 dsm16467.</title>
        <authorList>
            <person name="Liu B."/>
            <person name="Wang J."/>
            <person name="Zhu Y."/>
            <person name="Liu G."/>
            <person name="Chen Q."/>
            <person name="Chen Z."/>
            <person name="Lan J."/>
            <person name="Che J."/>
            <person name="Ge C."/>
            <person name="Shi H."/>
            <person name="Pan Z."/>
            <person name="Liu X."/>
        </authorList>
    </citation>
    <scope>NUCLEOTIDE SEQUENCE [LARGE SCALE GENOMIC DNA]</scope>
    <source>
        <strain evidence="3">DSM 16467</strain>
    </source>
</reference>
<comment type="caution">
    <text evidence="2">The sequence shown here is derived from an EMBL/GenBank/DDBJ whole genome shotgun (WGS) entry which is preliminary data.</text>
</comment>
<sequence length="101" mass="11684">MLKNSGDQGPLKGQGKPLSQDYFKRDVFQNFEKVARDAGYLPPWLQLQKEISALVRTCQTDEEVNVINEKIKKHNVQCPPPMQKGFISLQNLERAKKIWEE</sequence>
<protein>
    <recommendedName>
        <fullName evidence="1">DnaJ homologue subfamily C member 28 conserved domain-containing protein</fullName>
    </recommendedName>
</protein>
<evidence type="ECO:0000313" key="2">
    <source>
        <dbReference type="EMBL" id="KOO46686.1"/>
    </source>
</evidence>
<dbReference type="Proteomes" id="UP000037558">
    <property type="component" value="Unassembled WGS sequence"/>
</dbReference>
<keyword evidence="3" id="KW-1185">Reference proteome</keyword>
<dbReference type="STRING" id="284581.AMD01_11495"/>
<dbReference type="InterPro" id="IPR018961">
    <property type="entry name" value="DnaJ_homolog_subfam-C_membr-28"/>
</dbReference>
<feature type="domain" description="DnaJ homologue subfamily C member 28 conserved" evidence="1">
    <location>
        <begin position="11"/>
        <end position="56"/>
    </location>
</feature>
<accession>A0A0M0L6I1</accession>
<organism evidence="2 3">
    <name type="scientific">Priestia koreensis</name>
    <dbReference type="NCBI Taxonomy" id="284581"/>
    <lineage>
        <taxon>Bacteria</taxon>
        <taxon>Bacillati</taxon>
        <taxon>Bacillota</taxon>
        <taxon>Bacilli</taxon>
        <taxon>Bacillales</taxon>
        <taxon>Bacillaceae</taxon>
        <taxon>Priestia</taxon>
    </lineage>
</organism>
<dbReference type="PATRIC" id="fig|284581.3.peg.2413"/>